<dbReference type="Proteomes" id="UP000094960">
    <property type="component" value="Chromosome"/>
</dbReference>
<evidence type="ECO:0000313" key="2">
    <source>
        <dbReference type="Proteomes" id="UP000094960"/>
    </source>
</evidence>
<dbReference type="KEGG" id="spun:BFF78_01150"/>
<organism evidence="1 2">
    <name type="scientific">Streptomyces fodineus</name>
    <dbReference type="NCBI Taxonomy" id="1904616"/>
    <lineage>
        <taxon>Bacteria</taxon>
        <taxon>Bacillati</taxon>
        <taxon>Actinomycetota</taxon>
        <taxon>Actinomycetes</taxon>
        <taxon>Kitasatosporales</taxon>
        <taxon>Streptomycetaceae</taxon>
        <taxon>Streptomyces</taxon>
    </lineage>
</organism>
<evidence type="ECO:0000313" key="1">
    <source>
        <dbReference type="EMBL" id="AOR29873.1"/>
    </source>
</evidence>
<dbReference type="AlphaFoldDB" id="A0A1D7Y2S2"/>
<name>A0A1D7Y2S2_9ACTN</name>
<proteinExistence type="predicted"/>
<accession>A0A1D7Y2S2</accession>
<dbReference type="EMBL" id="CP017248">
    <property type="protein sequence ID" value="AOR29873.1"/>
    <property type="molecule type" value="Genomic_DNA"/>
</dbReference>
<gene>
    <name evidence="1" type="ORF">BFF78_01150</name>
</gene>
<sequence>MGGVEDDAGDADEAGVVELSACFSTRHVEGVAGGGREVEKLTDGDAAHEWVPGGLREQCGLLEVVPVMLVNRALAMSACTSTIPSC</sequence>
<protein>
    <submittedName>
        <fullName evidence="1">Uncharacterized protein</fullName>
    </submittedName>
</protein>
<keyword evidence="2" id="KW-1185">Reference proteome</keyword>
<reference evidence="2" key="1">
    <citation type="submission" date="2016-09" db="EMBL/GenBank/DDBJ databases">
        <title>Streptomyces puniciscabiei strain:TW1S1 Genome sequencing and assembly.</title>
        <authorList>
            <person name="Kim M.-K."/>
            <person name="Kim S.B."/>
        </authorList>
    </citation>
    <scope>NUCLEOTIDE SEQUENCE [LARGE SCALE GENOMIC DNA]</scope>
    <source>
        <strain evidence="2">TW1S1</strain>
    </source>
</reference>
<dbReference type="RefSeq" id="WP_069776529.1">
    <property type="nucleotide sequence ID" value="NZ_CP017248.1"/>
</dbReference>